<protein>
    <submittedName>
        <fullName evidence="1">Uncharacterized protein</fullName>
    </submittedName>
</protein>
<reference evidence="1 2" key="1">
    <citation type="journal article" date="2018" name="Front. Plant Sci.">
        <title>Red Clover (Trifolium pratense) and Zigzag Clover (T. medium) - A Picture of Genomic Similarities and Differences.</title>
        <authorList>
            <person name="Dluhosova J."/>
            <person name="Istvanek J."/>
            <person name="Nedelnik J."/>
            <person name="Repkova J."/>
        </authorList>
    </citation>
    <scope>NUCLEOTIDE SEQUENCE [LARGE SCALE GENOMIC DNA]</scope>
    <source>
        <strain evidence="2">cv. 10/8</strain>
        <tissue evidence="1">Leaf</tissue>
    </source>
</reference>
<sequence>MVGMYLVPRSEEDSKNLFCDRVLGSRKTR</sequence>
<evidence type="ECO:0000313" key="2">
    <source>
        <dbReference type="Proteomes" id="UP000265520"/>
    </source>
</evidence>
<comment type="caution">
    <text evidence="1">The sequence shown here is derived from an EMBL/GenBank/DDBJ whole genome shotgun (WGS) entry which is preliminary data.</text>
</comment>
<accession>A0A392U978</accession>
<evidence type="ECO:0000313" key="1">
    <source>
        <dbReference type="EMBL" id="MCI70069.1"/>
    </source>
</evidence>
<dbReference type="EMBL" id="LXQA010768204">
    <property type="protein sequence ID" value="MCI70069.1"/>
    <property type="molecule type" value="Genomic_DNA"/>
</dbReference>
<organism evidence="1 2">
    <name type="scientific">Trifolium medium</name>
    <dbReference type="NCBI Taxonomy" id="97028"/>
    <lineage>
        <taxon>Eukaryota</taxon>
        <taxon>Viridiplantae</taxon>
        <taxon>Streptophyta</taxon>
        <taxon>Embryophyta</taxon>
        <taxon>Tracheophyta</taxon>
        <taxon>Spermatophyta</taxon>
        <taxon>Magnoliopsida</taxon>
        <taxon>eudicotyledons</taxon>
        <taxon>Gunneridae</taxon>
        <taxon>Pentapetalae</taxon>
        <taxon>rosids</taxon>
        <taxon>fabids</taxon>
        <taxon>Fabales</taxon>
        <taxon>Fabaceae</taxon>
        <taxon>Papilionoideae</taxon>
        <taxon>50 kb inversion clade</taxon>
        <taxon>NPAAA clade</taxon>
        <taxon>Hologalegina</taxon>
        <taxon>IRL clade</taxon>
        <taxon>Trifolieae</taxon>
        <taxon>Trifolium</taxon>
    </lineage>
</organism>
<feature type="non-terminal residue" evidence="1">
    <location>
        <position position="29"/>
    </location>
</feature>
<dbReference type="AlphaFoldDB" id="A0A392U978"/>
<name>A0A392U978_9FABA</name>
<proteinExistence type="predicted"/>
<keyword evidence="2" id="KW-1185">Reference proteome</keyword>
<dbReference type="Proteomes" id="UP000265520">
    <property type="component" value="Unassembled WGS sequence"/>
</dbReference>